<reference evidence="1 2" key="1">
    <citation type="submission" date="2019-06" db="EMBL/GenBank/DDBJ databases">
        <title>Wine fermentation using esterase from Monascus purpureus.</title>
        <authorList>
            <person name="Geng C."/>
            <person name="Zhang Y."/>
        </authorList>
    </citation>
    <scope>NUCLEOTIDE SEQUENCE [LARGE SCALE GENOMIC DNA]</scope>
    <source>
        <strain evidence="1">HQ1</strain>
    </source>
</reference>
<dbReference type="EMBL" id="VIFY01000159">
    <property type="protein sequence ID" value="TQB69332.1"/>
    <property type="molecule type" value="Genomic_DNA"/>
</dbReference>
<sequence length="183" mass="20840">MSSYFLSTLCNYHGYQLVVAKKVYRYNSLQSYSKPLKLPKCKDRIFIVFTDIPESELESLEQPRYLDYNRDAETLIIPVSSDPHETPASYIKRLVLGKPGEMQLKGAIGPGRSTRKKGKHRENEPSVSIYLLRFARPAGRTAKWLTLAIEVGVSEAAEKLELDIAFWFSKPEGDVRVGITIHY</sequence>
<protein>
    <submittedName>
        <fullName evidence="1">Uncharacterized protein</fullName>
    </submittedName>
</protein>
<dbReference type="AlphaFoldDB" id="A0A507QQD8"/>
<accession>A0A507QQD8</accession>
<evidence type="ECO:0000313" key="1">
    <source>
        <dbReference type="EMBL" id="TQB69332.1"/>
    </source>
</evidence>
<gene>
    <name evidence="1" type="ORF">MPDQ_001987</name>
</gene>
<dbReference type="STRING" id="5098.A0A507QQD8"/>
<dbReference type="Proteomes" id="UP000319663">
    <property type="component" value="Unassembled WGS sequence"/>
</dbReference>
<name>A0A507QQD8_MONPU</name>
<organism evidence="1 2">
    <name type="scientific">Monascus purpureus</name>
    <name type="common">Red mold</name>
    <name type="synonym">Monascus anka</name>
    <dbReference type="NCBI Taxonomy" id="5098"/>
    <lineage>
        <taxon>Eukaryota</taxon>
        <taxon>Fungi</taxon>
        <taxon>Dikarya</taxon>
        <taxon>Ascomycota</taxon>
        <taxon>Pezizomycotina</taxon>
        <taxon>Eurotiomycetes</taxon>
        <taxon>Eurotiomycetidae</taxon>
        <taxon>Eurotiales</taxon>
        <taxon>Aspergillaceae</taxon>
        <taxon>Monascus</taxon>
    </lineage>
</organism>
<comment type="caution">
    <text evidence="1">The sequence shown here is derived from an EMBL/GenBank/DDBJ whole genome shotgun (WGS) entry which is preliminary data.</text>
</comment>
<evidence type="ECO:0000313" key="2">
    <source>
        <dbReference type="Proteomes" id="UP000319663"/>
    </source>
</evidence>
<proteinExistence type="predicted"/>
<keyword evidence="2" id="KW-1185">Reference proteome</keyword>